<keyword evidence="5 7" id="KW-1133">Transmembrane helix</keyword>
<name>A0ABT3X3E9_9BACL</name>
<keyword evidence="4 7" id="KW-0812">Transmembrane</keyword>
<evidence type="ECO:0000256" key="5">
    <source>
        <dbReference type="ARBA" id="ARBA00022989"/>
    </source>
</evidence>
<feature type="transmembrane region" description="Helical" evidence="7">
    <location>
        <begin position="296"/>
        <end position="315"/>
    </location>
</feature>
<feature type="transmembrane region" description="Helical" evidence="7">
    <location>
        <begin position="356"/>
        <end position="378"/>
    </location>
</feature>
<comment type="caution">
    <text evidence="9">The sequence shown here is derived from an EMBL/GenBank/DDBJ whole genome shotgun (WGS) entry which is preliminary data.</text>
</comment>
<feature type="transmembrane region" description="Helical" evidence="7">
    <location>
        <begin position="91"/>
        <end position="116"/>
    </location>
</feature>
<accession>A0ABT3X3E9</accession>
<dbReference type="SUPFAM" id="SSF103473">
    <property type="entry name" value="MFS general substrate transporter"/>
    <property type="match status" value="1"/>
</dbReference>
<dbReference type="CDD" id="cd06173">
    <property type="entry name" value="MFS_MefA_like"/>
    <property type="match status" value="1"/>
</dbReference>
<dbReference type="Proteomes" id="UP001208017">
    <property type="component" value="Unassembled WGS sequence"/>
</dbReference>
<dbReference type="Gene3D" id="1.20.1250.20">
    <property type="entry name" value="MFS general substrate transporter like domains"/>
    <property type="match status" value="1"/>
</dbReference>
<dbReference type="InterPro" id="IPR020846">
    <property type="entry name" value="MFS_dom"/>
</dbReference>
<dbReference type="PROSITE" id="PS50850">
    <property type="entry name" value="MFS"/>
    <property type="match status" value="1"/>
</dbReference>
<dbReference type="InterPro" id="IPR036259">
    <property type="entry name" value="MFS_trans_sf"/>
</dbReference>
<keyword evidence="6 7" id="KW-0472">Membrane</keyword>
<feature type="transmembrane region" description="Helical" evidence="7">
    <location>
        <begin position="384"/>
        <end position="406"/>
    </location>
</feature>
<proteinExistence type="predicted"/>
<dbReference type="InterPro" id="IPR011701">
    <property type="entry name" value="MFS"/>
</dbReference>
<dbReference type="PANTHER" id="PTHR23513:SF6">
    <property type="entry name" value="MAJOR FACILITATOR SUPERFAMILY ASSOCIATED DOMAIN-CONTAINING PROTEIN"/>
    <property type="match status" value="1"/>
</dbReference>
<keyword evidence="10" id="KW-1185">Reference proteome</keyword>
<reference evidence="9 10" key="1">
    <citation type="submission" date="2022-11" db="EMBL/GenBank/DDBJ databases">
        <title>Study of microbial diversity in lake waters.</title>
        <authorList>
            <person name="Zhang J."/>
        </authorList>
    </citation>
    <scope>NUCLEOTIDE SEQUENCE [LARGE SCALE GENOMIC DNA]</scope>
    <source>
        <strain evidence="9 10">DT12</strain>
    </source>
</reference>
<keyword evidence="3" id="KW-1003">Cell membrane</keyword>
<evidence type="ECO:0000313" key="10">
    <source>
        <dbReference type="Proteomes" id="UP001208017"/>
    </source>
</evidence>
<organism evidence="9 10">
    <name type="scientific">Tumebacillus lacus</name>
    <dbReference type="NCBI Taxonomy" id="2995335"/>
    <lineage>
        <taxon>Bacteria</taxon>
        <taxon>Bacillati</taxon>
        <taxon>Bacillota</taxon>
        <taxon>Bacilli</taxon>
        <taxon>Bacillales</taxon>
        <taxon>Alicyclobacillaceae</taxon>
        <taxon>Tumebacillus</taxon>
    </lineage>
</organism>
<comment type="subcellular location">
    <subcellularLocation>
        <location evidence="1">Cell membrane</location>
        <topology evidence="1">Multi-pass membrane protein</topology>
    </subcellularLocation>
</comment>
<feature type="transmembrane region" description="Helical" evidence="7">
    <location>
        <begin position="321"/>
        <end position="344"/>
    </location>
</feature>
<evidence type="ECO:0000256" key="6">
    <source>
        <dbReference type="ARBA" id="ARBA00023136"/>
    </source>
</evidence>
<feature type="transmembrane region" description="Helical" evidence="7">
    <location>
        <begin position="226"/>
        <end position="243"/>
    </location>
</feature>
<feature type="transmembrane region" description="Helical" evidence="7">
    <location>
        <begin position="263"/>
        <end position="284"/>
    </location>
</feature>
<feature type="transmembrane region" description="Helical" evidence="7">
    <location>
        <begin position="175"/>
        <end position="197"/>
    </location>
</feature>
<evidence type="ECO:0000256" key="3">
    <source>
        <dbReference type="ARBA" id="ARBA00022475"/>
    </source>
</evidence>
<evidence type="ECO:0000256" key="7">
    <source>
        <dbReference type="SAM" id="Phobius"/>
    </source>
</evidence>
<dbReference type="RefSeq" id="WP_267151756.1">
    <property type="nucleotide sequence ID" value="NZ_JAPMLT010000005.1"/>
</dbReference>
<evidence type="ECO:0000313" key="9">
    <source>
        <dbReference type="EMBL" id="MCX7570503.1"/>
    </source>
</evidence>
<protein>
    <submittedName>
        <fullName evidence="9">MFS transporter</fullName>
    </submittedName>
</protein>
<evidence type="ECO:0000256" key="2">
    <source>
        <dbReference type="ARBA" id="ARBA00022448"/>
    </source>
</evidence>
<dbReference type="PANTHER" id="PTHR23513">
    <property type="entry name" value="INTEGRAL MEMBRANE EFFLUX PROTEIN-RELATED"/>
    <property type="match status" value="1"/>
</dbReference>
<evidence type="ECO:0000259" key="8">
    <source>
        <dbReference type="PROSITE" id="PS50850"/>
    </source>
</evidence>
<sequence>MESASKPKQTLFTPLKELAFRRLFIGQVLSDFGNWLDFTALAVLVVYTWGLGVEAVASLMFTMSISWVLLGPFLSVWVDRLPRRSMMIASALLRAAVVGSMIFVPNLYVLLPLVFFKGVLGAVNYPARQSAIRELVPEPLIPQAVALNQISFRVTQIVAPSLGGGIIALSGPRSVFAVEVFVLVLAGLFFLGLPRLAGEGAEASKERNFWAEFREGFQHIAARRQLSVAITLISVGFFIVFLYDGLLTVWTKEMALGEASYGLLLAAMGLGNVIGAVAAGQWTFWRNTPFQMMAGMAVLAGLINLVIGMSGFGYFDWPLAVWLGVFLVFGIVGAASTVPFGYILQAETPQHLMGRVSAVSGSIQNGAVLGAPAAGALLANLMGLGGVFLLAGVLMVTLALLVLLFLPRIVATHDSKQAEVA</sequence>
<feature type="transmembrane region" description="Helical" evidence="7">
    <location>
        <begin position="32"/>
        <end position="50"/>
    </location>
</feature>
<keyword evidence="2" id="KW-0813">Transport</keyword>
<dbReference type="EMBL" id="JAPMLT010000005">
    <property type="protein sequence ID" value="MCX7570503.1"/>
    <property type="molecule type" value="Genomic_DNA"/>
</dbReference>
<evidence type="ECO:0000256" key="4">
    <source>
        <dbReference type="ARBA" id="ARBA00022692"/>
    </source>
</evidence>
<feature type="transmembrane region" description="Helical" evidence="7">
    <location>
        <begin position="56"/>
        <end position="79"/>
    </location>
</feature>
<feature type="domain" description="Major facilitator superfamily (MFS) profile" evidence="8">
    <location>
        <begin position="19"/>
        <end position="410"/>
    </location>
</feature>
<evidence type="ECO:0000256" key="1">
    <source>
        <dbReference type="ARBA" id="ARBA00004651"/>
    </source>
</evidence>
<gene>
    <name evidence="9" type="ORF">OS242_11070</name>
</gene>
<dbReference type="Pfam" id="PF07690">
    <property type="entry name" value="MFS_1"/>
    <property type="match status" value="1"/>
</dbReference>